<feature type="region of interest" description="Disordered" evidence="2">
    <location>
        <begin position="409"/>
        <end position="448"/>
    </location>
</feature>
<dbReference type="InterPro" id="IPR006669">
    <property type="entry name" value="MgtE_transporter"/>
</dbReference>
<dbReference type="Pfam" id="PF00571">
    <property type="entry name" value="CBS"/>
    <property type="match status" value="1"/>
</dbReference>
<dbReference type="RefSeq" id="WP_344601335.1">
    <property type="nucleotide sequence ID" value="NZ_BAAAHE010000006.1"/>
</dbReference>
<keyword evidence="5" id="KW-1185">Reference proteome</keyword>
<dbReference type="PANTHER" id="PTHR43773">
    <property type="entry name" value="MAGNESIUM TRANSPORTER MGTE"/>
    <property type="match status" value="1"/>
</dbReference>
<evidence type="ECO:0000259" key="3">
    <source>
        <dbReference type="PROSITE" id="PS51371"/>
    </source>
</evidence>
<dbReference type="Gene3D" id="1.25.60.10">
    <property type="entry name" value="MgtE N-terminal domain-like"/>
    <property type="match status" value="1"/>
</dbReference>
<dbReference type="InterPro" id="IPR006668">
    <property type="entry name" value="Mg_transptr_MgtE_intracell_dom"/>
</dbReference>
<feature type="domain" description="CBS" evidence="3">
    <location>
        <begin position="353"/>
        <end position="412"/>
    </location>
</feature>
<protein>
    <submittedName>
        <fullName evidence="4">CBS domain-containing protein</fullName>
    </submittedName>
</protein>
<dbReference type="PROSITE" id="PS51371">
    <property type="entry name" value="CBS"/>
    <property type="match status" value="1"/>
</dbReference>
<dbReference type="Gene3D" id="3.10.580.10">
    <property type="entry name" value="CBS-domain"/>
    <property type="match status" value="1"/>
</dbReference>
<dbReference type="Pfam" id="PF03448">
    <property type="entry name" value="MgtE_N"/>
    <property type="match status" value="1"/>
</dbReference>
<dbReference type="SUPFAM" id="SSF158791">
    <property type="entry name" value="MgtE N-terminal domain-like"/>
    <property type="match status" value="1"/>
</dbReference>
<dbReference type="InterPro" id="IPR046342">
    <property type="entry name" value="CBS_dom_sf"/>
</dbReference>
<dbReference type="SMART" id="SM00116">
    <property type="entry name" value="CBS"/>
    <property type="match status" value="1"/>
</dbReference>
<organism evidence="4 5">
    <name type="scientific">Sporichthya brevicatena</name>
    <dbReference type="NCBI Taxonomy" id="171442"/>
    <lineage>
        <taxon>Bacteria</taxon>
        <taxon>Bacillati</taxon>
        <taxon>Actinomycetota</taxon>
        <taxon>Actinomycetes</taxon>
        <taxon>Sporichthyales</taxon>
        <taxon>Sporichthyaceae</taxon>
        <taxon>Sporichthya</taxon>
    </lineage>
</organism>
<comment type="caution">
    <text evidence="4">The sequence shown here is derived from an EMBL/GenBank/DDBJ whole genome shotgun (WGS) entry which is preliminary data.</text>
</comment>
<evidence type="ECO:0000256" key="2">
    <source>
        <dbReference type="SAM" id="MobiDB-lite"/>
    </source>
</evidence>
<keyword evidence="1" id="KW-0129">CBS domain</keyword>
<dbReference type="Pfam" id="PF26205">
    <property type="entry name" value="SH3_actinomycetes"/>
    <property type="match status" value="1"/>
</dbReference>
<evidence type="ECO:0000313" key="4">
    <source>
        <dbReference type="EMBL" id="GAA0606422.1"/>
    </source>
</evidence>
<dbReference type="EMBL" id="BAAAHE010000006">
    <property type="protein sequence ID" value="GAA0606422.1"/>
    <property type="molecule type" value="Genomic_DNA"/>
</dbReference>
<dbReference type="InterPro" id="IPR000644">
    <property type="entry name" value="CBS_dom"/>
</dbReference>
<dbReference type="InterPro" id="IPR058838">
    <property type="entry name" value="SH3_actinomycetes"/>
</dbReference>
<dbReference type="Proteomes" id="UP001500957">
    <property type="component" value="Unassembled WGS sequence"/>
</dbReference>
<feature type="compositionally biased region" description="Acidic residues" evidence="2">
    <location>
        <begin position="413"/>
        <end position="423"/>
    </location>
</feature>
<dbReference type="CDD" id="cd04606">
    <property type="entry name" value="CBS_pair_Mg_transporter"/>
    <property type="match status" value="1"/>
</dbReference>
<name>A0ABN1G8S0_9ACTN</name>
<evidence type="ECO:0000256" key="1">
    <source>
        <dbReference type="PROSITE-ProRule" id="PRU00703"/>
    </source>
</evidence>
<dbReference type="PANTHER" id="PTHR43773:SF1">
    <property type="entry name" value="MAGNESIUM TRANSPORTER MGTE"/>
    <property type="match status" value="1"/>
</dbReference>
<dbReference type="SUPFAM" id="SSF54631">
    <property type="entry name" value="CBS-domain pair"/>
    <property type="match status" value="1"/>
</dbReference>
<dbReference type="SMART" id="SM00924">
    <property type="entry name" value="MgtE_N"/>
    <property type="match status" value="1"/>
</dbReference>
<dbReference type="InterPro" id="IPR038076">
    <property type="entry name" value="MgtE_N_sf"/>
</dbReference>
<reference evidence="4 5" key="1">
    <citation type="journal article" date="2019" name="Int. J. Syst. Evol. Microbiol.">
        <title>The Global Catalogue of Microorganisms (GCM) 10K type strain sequencing project: providing services to taxonomists for standard genome sequencing and annotation.</title>
        <authorList>
            <consortium name="The Broad Institute Genomics Platform"/>
            <consortium name="The Broad Institute Genome Sequencing Center for Infectious Disease"/>
            <person name="Wu L."/>
            <person name="Ma J."/>
        </authorList>
    </citation>
    <scope>NUCLEOTIDE SEQUENCE [LARGE SCALE GENOMIC DNA]</scope>
    <source>
        <strain evidence="4 5">JCM 10671</strain>
    </source>
</reference>
<proteinExistence type="predicted"/>
<gene>
    <name evidence="4" type="ORF">GCM10009547_05460</name>
</gene>
<accession>A0ABN1G8S0</accession>
<sequence length="448" mass="48599">MSGAATRVFVSRLAGLAVFDPRGDQVGRVRDAVAALRPAGEVTRVVGLVVEVGMRRPIFVPMGRVTSMDRGQVITTGVVNLRRFEQRNDETLVLAELLDRKVRLTATGDEVTVIDIGMEMTRNLDWVLSKVHVRKGGGGKLRRRGETLTVAWDSVEGLTAGQSTQAAANMLAAFENLRPADLANVLHDLKPERRAQVASALDVDKLADVLEELPEEDQVEIVGLLDEQRAVDVLEAMQPDDAADLLGDLPTHEAEKLLEMMAPEEAAPVRQLLSYADHSAGGLMTTEAVILPPTATVAEALAAIRNPELTPAMAALVYVCRAPLETPTGKFLGAVHFQRLLRTPPGDLVSSVLDKELKTLRPETMLSDVASYLATYNAVAAPVVDAQRRLVGVISVDDVLDHLLPEDWRNAETAEEPDEDDAGAEGRSFSPDTTGEIRVYRPRKRHGS</sequence>
<evidence type="ECO:0000313" key="5">
    <source>
        <dbReference type="Proteomes" id="UP001500957"/>
    </source>
</evidence>